<gene>
    <name evidence="5" type="ORF">SAMN04488502_10373</name>
</gene>
<dbReference type="STRING" id="146817.SAMN04488502_10373"/>
<dbReference type="PROSITE" id="PS00041">
    <property type="entry name" value="HTH_ARAC_FAMILY_1"/>
    <property type="match status" value="1"/>
</dbReference>
<keyword evidence="2" id="KW-0238">DNA-binding</keyword>
<dbReference type="Gene3D" id="1.10.10.60">
    <property type="entry name" value="Homeodomain-like"/>
    <property type="match status" value="1"/>
</dbReference>
<dbReference type="InterPro" id="IPR018062">
    <property type="entry name" value="HTH_AraC-typ_CS"/>
</dbReference>
<evidence type="ECO:0000313" key="5">
    <source>
        <dbReference type="EMBL" id="SDM25708.1"/>
    </source>
</evidence>
<sequence length="332" mass="37739">MKEENANSKVCIFNPGDENCPLCNRLNRVYTNNLFETEIAIPAVVGQGYYRKIVLNPSMKVLIGDMTFHQKITMSGKQDSSLYNFAFCLGEGFLWRVEGNNQEYEISCGESFVFDRSHGGSILSTCFPGQRVLGLNIELGTETITNLIQHQRIKEGKSFSYGSRVVCSGEFSPAVRLILNELMNCHYRDQLKKMYLEGKIMELVAVYLNEVVFGSRVCSHIRLSSCDVEALRQARGILDKNITSPPTIGKLAKLICLNEYKLKKGFKELFGMPVHAYIIDKRLEMARFFIEDKKLRVTEAALLVGYNDLSYFAEKFRKKYGVNPSEYSKNLS</sequence>
<evidence type="ECO:0000256" key="1">
    <source>
        <dbReference type="ARBA" id="ARBA00023015"/>
    </source>
</evidence>
<dbReference type="GO" id="GO:0003700">
    <property type="term" value="F:DNA-binding transcription factor activity"/>
    <property type="evidence" value="ECO:0007669"/>
    <property type="project" value="InterPro"/>
</dbReference>
<evidence type="ECO:0000256" key="3">
    <source>
        <dbReference type="ARBA" id="ARBA00023163"/>
    </source>
</evidence>
<reference evidence="5 6" key="1">
    <citation type="submission" date="2016-10" db="EMBL/GenBank/DDBJ databases">
        <authorList>
            <person name="de Groot N.N."/>
        </authorList>
    </citation>
    <scope>NUCLEOTIDE SEQUENCE [LARGE SCALE GENOMIC DNA]</scope>
    <source>
        <strain evidence="5 6">DSM 1736</strain>
    </source>
</reference>
<dbReference type="PRINTS" id="PR00032">
    <property type="entry name" value="HTHARAC"/>
</dbReference>
<feature type="domain" description="HTH araC/xylS-type" evidence="4">
    <location>
        <begin position="232"/>
        <end position="330"/>
    </location>
</feature>
<dbReference type="Pfam" id="PF12833">
    <property type="entry name" value="HTH_18"/>
    <property type="match status" value="1"/>
</dbReference>
<dbReference type="OrthoDB" id="9782503at2"/>
<name>A0A1G9RQV0_9FIRM</name>
<dbReference type="GO" id="GO:0043565">
    <property type="term" value="F:sequence-specific DNA binding"/>
    <property type="evidence" value="ECO:0007669"/>
    <property type="project" value="InterPro"/>
</dbReference>
<dbReference type="SUPFAM" id="SSF46689">
    <property type="entry name" value="Homeodomain-like"/>
    <property type="match status" value="2"/>
</dbReference>
<dbReference type="InterPro" id="IPR009057">
    <property type="entry name" value="Homeodomain-like_sf"/>
</dbReference>
<dbReference type="SMART" id="SM00342">
    <property type="entry name" value="HTH_ARAC"/>
    <property type="match status" value="1"/>
</dbReference>
<keyword evidence="3" id="KW-0804">Transcription</keyword>
<dbReference type="InterPro" id="IPR018060">
    <property type="entry name" value="HTH_AraC"/>
</dbReference>
<dbReference type="AlphaFoldDB" id="A0A1G9RQV0"/>
<dbReference type="PROSITE" id="PS01124">
    <property type="entry name" value="HTH_ARAC_FAMILY_2"/>
    <property type="match status" value="1"/>
</dbReference>
<dbReference type="Proteomes" id="UP000214880">
    <property type="component" value="Unassembled WGS sequence"/>
</dbReference>
<accession>A0A1G9RQV0</accession>
<keyword evidence="6" id="KW-1185">Reference proteome</keyword>
<dbReference type="EMBL" id="FNHB01000003">
    <property type="protein sequence ID" value="SDM25708.1"/>
    <property type="molecule type" value="Genomic_DNA"/>
</dbReference>
<evidence type="ECO:0000313" key="6">
    <source>
        <dbReference type="Proteomes" id="UP000214880"/>
    </source>
</evidence>
<evidence type="ECO:0000256" key="2">
    <source>
        <dbReference type="ARBA" id="ARBA00023125"/>
    </source>
</evidence>
<evidence type="ECO:0000259" key="4">
    <source>
        <dbReference type="PROSITE" id="PS01124"/>
    </source>
</evidence>
<proteinExistence type="predicted"/>
<dbReference type="InterPro" id="IPR053142">
    <property type="entry name" value="PchR_regulatory_protein"/>
</dbReference>
<organism evidence="5 6">
    <name type="scientific">Dendrosporobacter quercicolus</name>
    <dbReference type="NCBI Taxonomy" id="146817"/>
    <lineage>
        <taxon>Bacteria</taxon>
        <taxon>Bacillati</taxon>
        <taxon>Bacillota</taxon>
        <taxon>Negativicutes</taxon>
        <taxon>Selenomonadales</taxon>
        <taxon>Sporomusaceae</taxon>
        <taxon>Dendrosporobacter</taxon>
    </lineage>
</organism>
<dbReference type="PANTHER" id="PTHR47893">
    <property type="entry name" value="REGULATORY PROTEIN PCHR"/>
    <property type="match status" value="1"/>
</dbReference>
<dbReference type="PANTHER" id="PTHR47893:SF1">
    <property type="entry name" value="REGULATORY PROTEIN PCHR"/>
    <property type="match status" value="1"/>
</dbReference>
<protein>
    <submittedName>
        <fullName evidence="5">Transcriptional regulator, AraC family</fullName>
    </submittedName>
</protein>
<keyword evidence="1" id="KW-0805">Transcription regulation</keyword>
<dbReference type="InterPro" id="IPR020449">
    <property type="entry name" value="Tscrpt_reg_AraC-type_HTH"/>
</dbReference>